<accession>A0A4S3M0M2</accession>
<evidence type="ECO:0000259" key="1">
    <source>
        <dbReference type="Pfam" id="PF01872"/>
    </source>
</evidence>
<dbReference type="SUPFAM" id="SSF53597">
    <property type="entry name" value="Dihydrofolate reductase-like"/>
    <property type="match status" value="1"/>
</dbReference>
<name>A0A4S3M0M2_9FLAO</name>
<feature type="domain" description="Bacterial bifunctional deaminase-reductase C-terminal" evidence="1">
    <location>
        <begin position="4"/>
        <end position="171"/>
    </location>
</feature>
<evidence type="ECO:0000313" key="2">
    <source>
        <dbReference type="EMBL" id="THD67543.1"/>
    </source>
</evidence>
<dbReference type="PANTHER" id="PTHR38011">
    <property type="entry name" value="DIHYDROFOLATE REDUCTASE FAMILY PROTEIN (AFU_ORTHOLOGUE AFUA_8G06820)"/>
    <property type="match status" value="1"/>
</dbReference>
<evidence type="ECO:0000313" key="3">
    <source>
        <dbReference type="Proteomes" id="UP000305939"/>
    </source>
</evidence>
<dbReference type="Gene3D" id="3.40.430.10">
    <property type="entry name" value="Dihydrofolate Reductase, subunit A"/>
    <property type="match status" value="1"/>
</dbReference>
<dbReference type="InterPro" id="IPR050765">
    <property type="entry name" value="Riboflavin_Biosynth_HTPR"/>
</dbReference>
<keyword evidence="3" id="KW-1185">Reference proteome</keyword>
<dbReference type="OrthoDB" id="195113at2"/>
<dbReference type="GO" id="GO:0008703">
    <property type="term" value="F:5-amino-6-(5-phosphoribosylamino)uracil reductase activity"/>
    <property type="evidence" value="ECO:0007669"/>
    <property type="project" value="InterPro"/>
</dbReference>
<dbReference type="EMBL" id="SSMC01000002">
    <property type="protein sequence ID" value="THD67543.1"/>
    <property type="molecule type" value="Genomic_DNA"/>
</dbReference>
<dbReference type="InterPro" id="IPR024072">
    <property type="entry name" value="DHFR-like_dom_sf"/>
</dbReference>
<dbReference type="GO" id="GO:0009231">
    <property type="term" value="P:riboflavin biosynthetic process"/>
    <property type="evidence" value="ECO:0007669"/>
    <property type="project" value="InterPro"/>
</dbReference>
<gene>
    <name evidence="2" type="ORF">E7Z59_07730</name>
</gene>
<sequence length="180" mass="20476">MKNVILYVASSLDGYVATPDHGVKWLETLENPDGTDYGYQDFIAGIDTIIMGRKSYEVVRNFDMAWPYADKQVYIVSRQHDLVIDTPNTQLLKGDLLEEIEKLKNVWGDKNIWLLGGGLTTRSLLEHQCIEELMLFTAPVLLGEGIPLFPASKMKIKLSLIDHKAYPSGMTFNHYRIIKE</sequence>
<dbReference type="RefSeq" id="WP_136335748.1">
    <property type="nucleotide sequence ID" value="NZ_QXMP01000005.1"/>
</dbReference>
<dbReference type="Pfam" id="PF01872">
    <property type="entry name" value="RibD_C"/>
    <property type="match status" value="1"/>
</dbReference>
<reference evidence="2 3" key="1">
    <citation type="submission" date="2019-04" db="EMBL/GenBank/DDBJ databases">
        <title>Draft genome sequence of Robertkochia marina CC-AMO-30D.</title>
        <authorList>
            <person name="Hameed A."/>
            <person name="Lin S.-Y."/>
            <person name="Shahina M."/>
            <person name="Lai W.-A."/>
            <person name="Young C.-C."/>
        </authorList>
    </citation>
    <scope>NUCLEOTIDE SEQUENCE [LARGE SCALE GENOMIC DNA]</scope>
    <source>
        <strain evidence="2 3">CC-AMO-30D</strain>
    </source>
</reference>
<comment type="caution">
    <text evidence="2">The sequence shown here is derived from an EMBL/GenBank/DDBJ whole genome shotgun (WGS) entry which is preliminary data.</text>
</comment>
<dbReference type="Proteomes" id="UP000305939">
    <property type="component" value="Unassembled WGS sequence"/>
</dbReference>
<dbReference type="PANTHER" id="PTHR38011:SF11">
    <property type="entry name" value="2,5-DIAMINO-6-RIBOSYLAMINO-4(3H)-PYRIMIDINONE 5'-PHOSPHATE REDUCTASE"/>
    <property type="match status" value="1"/>
</dbReference>
<organism evidence="2 3">
    <name type="scientific">Robertkochia marina</name>
    <dbReference type="NCBI Taxonomy" id="1227945"/>
    <lineage>
        <taxon>Bacteria</taxon>
        <taxon>Pseudomonadati</taxon>
        <taxon>Bacteroidota</taxon>
        <taxon>Flavobacteriia</taxon>
        <taxon>Flavobacteriales</taxon>
        <taxon>Flavobacteriaceae</taxon>
        <taxon>Robertkochia</taxon>
    </lineage>
</organism>
<proteinExistence type="predicted"/>
<dbReference type="InterPro" id="IPR002734">
    <property type="entry name" value="RibDG_C"/>
</dbReference>
<protein>
    <submittedName>
        <fullName evidence="2">Dihydrofolate reductase</fullName>
    </submittedName>
</protein>
<dbReference type="AlphaFoldDB" id="A0A4S3M0M2"/>